<dbReference type="Gene3D" id="3.30.559.10">
    <property type="entry name" value="Chloramphenicol acetyltransferase-like domain"/>
    <property type="match status" value="1"/>
</dbReference>
<comment type="caution">
    <text evidence="1">The sequence shown here is derived from an EMBL/GenBank/DDBJ whole genome shotgun (WGS) entry which is preliminary data.</text>
</comment>
<dbReference type="EMBL" id="RBRK01000152">
    <property type="protein sequence ID" value="RMQ71053.1"/>
    <property type="molecule type" value="Genomic_DNA"/>
</dbReference>
<dbReference type="Gene3D" id="3.30.559.30">
    <property type="entry name" value="Nonribosomal peptide synthetase, condensation domain"/>
    <property type="match status" value="1"/>
</dbReference>
<reference evidence="1 2" key="1">
    <citation type="submission" date="2018-08" db="EMBL/GenBank/DDBJ databases">
        <title>Recombination of ecologically and evolutionarily significant loci maintains genetic cohesion in the Pseudomonas syringae species complex.</title>
        <authorList>
            <person name="Dillon M."/>
            <person name="Thakur S."/>
            <person name="Almeida R.N.D."/>
            <person name="Weir B.S."/>
            <person name="Guttman D.S."/>
        </authorList>
    </citation>
    <scope>NUCLEOTIDE SEQUENCE [LARGE SCALE GENOMIC DNA]</scope>
    <source>
        <strain evidence="1 2">ICMP 11296</strain>
    </source>
</reference>
<accession>A0A3M4NYL6</accession>
<evidence type="ECO:0000313" key="2">
    <source>
        <dbReference type="Proteomes" id="UP000271866"/>
    </source>
</evidence>
<proteinExistence type="predicted"/>
<dbReference type="AlphaFoldDB" id="A0A3M4NYL6"/>
<organism evidence="1 2">
    <name type="scientific">Pseudomonas viridiflava</name>
    <name type="common">Phytomonas viridiflava</name>
    <dbReference type="NCBI Taxonomy" id="33069"/>
    <lineage>
        <taxon>Bacteria</taxon>
        <taxon>Pseudomonadati</taxon>
        <taxon>Pseudomonadota</taxon>
        <taxon>Gammaproteobacteria</taxon>
        <taxon>Pseudomonadales</taxon>
        <taxon>Pseudomonadaceae</taxon>
        <taxon>Pseudomonas</taxon>
    </lineage>
</organism>
<evidence type="ECO:0000313" key="1">
    <source>
        <dbReference type="EMBL" id="RMQ71053.1"/>
    </source>
</evidence>
<gene>
    <name evidence="1" type="ORF">ALP98_04518</name>
</gene>
<sequence>MQRYSGQTLPRQVSRYRDYIEWLQRQDAALSERFWTGQLAELDEPTRLVQAFKASGSEQGHGDYLQLIDADGTRQLSEFAR</sequence>
<dbReference type="Proteomes" id="UP000271866">
    <property type="component" value="Unassembled WGS sequence"/>
</dbReference>
<name>A0A3M4NYL6_PSEVI</name>
<feature type="non-terminal residue" evidence="1">
    <location>
        <position position="81"/>
    </location>
</feature>
<protein>
    <submittedName>
        <fullName evidence="1">Pyoverdine sidechain peptide synthetase IV, D-Asp-L-Ser component</fullName>
    </submittedName>
</protein>
<dbReference type="InterPro" id="IPR023213">
    <property type="entry name" value="CAT-like_dom_sf"/>
</dbReference>